<feature type="region of interest" description="Disordered" evidence="1">
    <location>
        <begin position="1158"/>
        <end position="1192"/>
    </location>
</feature>
<keyword evidence="4" id="KW-1185">Reference proteome</keyword>
<gene>
    <name evidence="3" type="ORF">AK830_g7845</name>
</gene>
<dbReference type="PANTHER" id="PTHR38795:SF1">
    <property type="entry name" value="DUF6604 DOMAIN-CONTAINING PROTEIN"/>
    <property type="match status" value="1"/>
</dbReference>
<feature type="region of interest" description="Disordered" evidence="1">
    <location>
        <begin position="380"/>
        <end position="412"/>
    </location>
</feature>
<evidence type="ECO:0000313" key="4">
    <source>
        <dbReference type="Proteomes" id="UP000050424"/>
    </source>
</evidence>
<evidence type="ECO:0000259" key="2">
    <source>
        <dbReference type="Pfam" id="PF20253"/>
    </source>
</evidence>
<comment type="caution">
    <text evidence="3">The sequence shown here is derived from an EMBL/GenBank/DDBJ whole genome shotgun (WGS) entry which is preliminary data.</text>
</comment>
<evidence type="ECO:0000256" key="1">
    <source>
        <dbReference type="SAM" id="MobiDB-lite"/>
    </source>
</evidence>
<dbReference type="STRING" id="78410.A0A0P7BE99"/>
<dbReference type="OrthoDB" id="5238236at2759"/>
<dbReference type="AlphaFoldDB" id="A0A0P7BE99"/>
<dbReference type="InterPro" id="IPR022085">
    <property type="entry name" value="OpdG"/>
</dbReference>
<dbReference type="EMBL" id="LKCW01000126">
    <property type="protein sequence ID" value="KPM38721.1"/>
    <property type="molecule type" value="Genomic_DNA"/>
</dbReference>
<name>A0A0P7BE99_9HYPO</name>
<protein>
    <recommendedName>
        <fullName evidence="2">DUF6604 domain-containing protein</fullName>
    </recommendedName>
</protein>
<feature type="compositionally biased region" description="Basic residues" evidence="1">
    <location>
        <begin position="393"/>
        <end position="409"/>
    </location>
</feature>
<dbReference type="Pfam" id="PF12311">
    <property type="entry name" value="DUF3632"/>
    <property type="match status" value="1"/>
</dbReference>
<evidence type="ECO:0000313" key="3">
    <source>
        <dbReference type="EMBL" id="KPM38721.1"/>
    </source>
</evidence>
<dbReference type="PANTHER" id="PTHR38795">
    <property type="entry name" value="DUF6604 DOMAIN-CONTAINING PROTEIN"/>
    <property type="match status" value="1"/>
</dbReference>
<dbReference type="Proteomes" id="UP000050424">
    <property type="component" value="Unassembled WGS sequence"/>
</dbReference>
<dbReference type="Pfam" id="PF20253">
    <property type="entry name" value="DUF6604"/>
    <property type="match status" value="1"/>
</dbReference>
<feature type="domain" description="DUF6604" evidence="2">
    <location>
        <begin position="353"/>
        <end position="619"/>
    </location>
</feature>
<accession>A0A0P7BE99</accession>
<sequence length="1192" mass="133728">MSTSNEISQAEQEASFLQQIRESIDVDVEEAPGKSEEDTLDHLTFIQGFCILFVKEASSRPAAEFETMRPRLDLVWQMFIRRATHCGNDTAFHDRLLGLLLWTKEFDSLCRNLHPGKSSEMTWESYGFASSLQASWQETVQTGIVKQQTNLATFSAKALALGVYRESIGVTALWLLREALETDDHYKTTNLLPAAVIWMDHSRHKLFTFSILNKSYQDQANTTLHEPGPLFQGEDTDCPGFSLTRWLFWRRRFQQLSHDADLRVAKEAKKGFMCMINCGRDMGYDVPGEAKFAERLQKAMGEELIRSGKASPAPFSFSTNLSRIRAVLECGLSAADSNLVRPDVAKPLVSIYREYKKDTNFVASWLASTAKACGYPADLLSDPPPLQQPKTSGRPKGKARTGGKKKGKVPAKSVSEPVATHIIAITDFVPLAECISASKTPVIPTPDSFYQAITRVIAVRSSFSEKLNDYGVAPDARSNIKHSYFVGVLVKVHELLKPLVSTTASASSPDPIEVLNRFSGLSVYEPSEAFLNAPEIKRPETTGRDNIIYEAEPQHSLADALAAFWMLLQDLRIIRDQISNVWSEFVTEDFDGSLDPASVAVAANTGIDFARSLIEDMLPIFKDHGGAFAVCEQYFVRVILQRANSGEDLAPWTEEDEKHNFYDVASTCYYYTGTLINNLALLPVRNSVLVLEDDSLGVYDPTSNWEAKTGEEKFADDTILLTELFMEALAIVRHVPDFPIVDEFIRGVKEFHETQKVPFFLIFAAQITLDIHHIIGGYAGTAATSLLKQLSAMAELLQLHDKFHENLTSPHWSSSDAKSLRGSQEVLKWFIDDPLHKAKALVVGRERSGMMESIKKHRLLRRSPVIAGLALYHFRADMYEIGIHVTNAWGSIILPAHLYNAAREEGLTHCLWYDMDFLMFIHGEDEFFVGKRPTDTADYLKRFLLQIGVSASFFTNRRRRTSGTKVNFSDFSRAGARFLKPGAPVSRSFLDRYWMNSGSIEWTPESIEHILSRSQVPERRGGISQAKLKHLRREGADSRHFTAAELLSSLIVAMQAEAEEFAFPYLMMHQLNWQILKAITKGCDDSLRETFGPGYMRHEWQLPFMVGHLLALADGIDGPGDDLILRKAGVAFDLMHDSGAVSAASRYMAQQTGLKFELPDEYKSDYDSQDSEEETDDNEEKVGSEEFDEGDD</sequence>
<dbReference type="InterPro" id="IPR046539">
    <property type="entry name" value="DUF6604"/>
</dbReference>
<reference evidence="3 4" key="1">
    <citation type="submission" date="2015-09" db="EMBL/GenBank/DDBJ databases">
        <title>Draft genome of a European isolate of the apple canker pathogen Neonectria ditissima.</title>
        <authorList>
            <person name="Gomez-Cortecero A."/>
            <person name="Harrison R.J."/>
            <person name="Armitage A.D."/>
        </authorList>
    </citation>
    <scope>NUCLEOTIDE SEQUENCE [LARGE SCALE GENOMIC DNA]</scope>
    <source>
        <strain evidence="3 4">R09/05</strain>
    </source>
</reference>
<proteinExistence type="predicted"/>
<feature type="compositionally biased region" description="Acidic residues" evidence="1">
    <location>
        <begin position="1167"/>
        <end position="1192"/>
    </location>
</feature>
<organism evidence="3 4">
    <name type="scientific">Neonectria ditissima</name>
    <dbReference type="NCBI Taxonomy" id="78410"/>
    <lineage>
        <taxon>Eukaryota</taxon>
        <taxon>Fungi</taxon>
        <taxon>Dikarya</taxon>
        <taxon>Ascomycota</taxon>
        <taxon>Pezizomycotina</taxon>
        <taxon>Sordariomycetes</taxon>
        <taxon>Hypocreomycetidae</taxon>
        <taxon>Hypocreales</taxon>
        <taxon>Nectriaceae</taxon>
        <taxon>Neonectria</taxon>
    </lineage>
</organism>